<dbReference type="PANTHER" id="PTHR30006">
    <property type="entry name" value="THIAMINE-BINDING PERIPLASMIC PROTEIN-RELATED"/>
    <property type="match status" value="1"/>
</dbReference>
<dbReference type="Pfam" id="PF13343">
    <property type="entry name" value="SBP_bac_6"/>
    <property type="match status" value="1"/>
</dbReference>
<dbReference type="STRING" id="469381.Dpep_1299"/>
<name>D2Z778_9BACT</name>
<dbReference type="GO" id="GO:0015846">
    <property type="term" value="P:polyamine transport"/>
    <property type="evidence" value="ECO:0007669"/>
    <property type="project" value="InterPro"/>
</dbReference>
<accession>D2Z778</accession>
<dbReference type="Gene3D" id="3.40.190.10">
    <property type="entry name" value="Periplasmic binding protein-like II"/>
    <property type="match status" value="2"/>
</dbReference>
<dbReference type="Proteomes" id="UP000006427">
    <property type="component" value="Unassembled WGS sequence"/>
</dbReference>
<evidence type="ECO:0000313" key="3">
    <source>
        <dbReference type="EMBL" id="EFC91325.1"/>
    </source>
</evidence>
<dbReference type="CDD" id="cd13544">
    <property type="entry name" value="PBP2_Fbp_like_1"/>
    <property type="match status" value="1"/>
</dbReference>
<dbReference type="PaxDb" id="469381-Dpep_1299"/>
<feature type="chain" id="PRO_5003039846" evidence="2">
    <location>
        <begin position="23"/>
        <end position="338"/>
    </location>
</feature>
<feature type="signal peptide" evidence="2">
    <location>
        <begin position="1"/>
        <end position="22"/>
    </location>
</feature>
<dbReference type="GO" id="GO:0030976">
    <property type="term" value="F:thiamine pyrophosphate binding"/>
    <property type="evidence" value="ECO:0007669"/>
    <property type="project" value="TreeGrafter"/>
</dbReference>
<dbReference type="AlphaFoldDB" id="D2Z778"/>
<evidence type="ECO:0000256" key="2">
    <source>
        <dbReference type="SAM" id="SignalP"/>
    </source>
</evidence>
<keyword evidence="4" id="KW-1185">Reference proteome</keyword>
<evidence type="ECO:0000256" key="1">
    <source>
        <dbReference type="ARBA" id="ARBA00022729"/>
    </source>
</evidence>
<gene>
    <name evidence="3" type="ORF">Dpep_1299</name>
</gene>
<dbReference type="eggNOG" id="COG1840">
    <property type="taxonomic scope" value="Bacteria"/>
</dbReference>
<protein>
    <submittedName>
        <fullName evidence="3">Extracellular solute-binding protein family 1</fullName>
    </submittedName>
</protein>
<dbReference type="InterPro" id="IPR026045">
    <property type="entry name" value="Ferric-bd"/>
</dbReference>
<comment type="caution">
    <text evidence="3">The sequence shown here is derived from an EMBL/GenBank/DDBJ whole genome shotgun (WGS) entry which is preliminary data.</text>
</comment>
<dbReference type="PIRSF" id="PIRSF002825">
    <property type="entry name" value="CfbpA"/>
    <property type="match status" value="1"/>
</dbReference>
<dbReference type="PRINTS" id="PR00909">
    <property type="entry name" value="SPERMDNBNDNG"/>
</dbReference>
<keyword evidence="1 2" id="KW-0732">Signal</keyword>
<dbReference type="PANTHER" id="PTHR30006:SF2">
    <property type="entry name" value="ABC TRANSPORTER SUBSTRATE-BINDING PROTEIN"/>
    <property type="match status" value="1"/>
</dbReference>
<organism evidence="3 4">
    <name type="scientific">Dethiosulfovibrio peptidovorans DSM 11002</name>
    <dbReference type="NCBI Taxonomy" id="469381"/>
    <lineage>
        <taxon>Bacteria</taxon>
        <taxon>Thermotogati</taxon>
        <taxon>Synergistota</taxon>
        <taxon>Synergistia</taxon>
        <taxon>Synergistales</taxon>
        <taxon>Dethiosulfovibrionaceae</taxon>
        <taxon>Dethiosulfovibrio</taxon>
    </lineage>
</organism>
<dbReference type="GO" id="GO:0030288">
    <property type="term" value="C:outer membrane-bounded periplasmic space"/>
    <property type="evidence" value="ECO:0007669"/>
    <property type="project" value="TreeGrafter"/>
</dbReference>
<reference evidence="3 4" key="1">
    <citation type="journal article" date="2010" name="Stand. Genomic Sci.">
        <title>Permanent draft genome sequence of Dethiosulfovibrio peptidovorans type strain (SEBR 4207).</title>
        <authorList>
            <person name="Labutti K."/>
            <person name="Mayilraj S."/>
            <person name="Clum A."/>
            <person name="Lucas S."/>
            <person name="Glavina Del Rio T."/>
            <person name="Nolan M."/>
            <person name="Tice H."/>
            <person name="Cheng J.F."/>
            <person name="Pitluck S."/>
            <person name="Liolios K."/>
            <person name="Ivanova N."/>
            <person name="Mavromatis K."/>
            <person name="Mikhailova N."/>
            <person name="Pati A."/>
            <person name="Goodwin L."/>
            <person name="Chen A."/>
            <person name="Palaniappan K."/>
            <person name="Land M."/>
            <person name="Hauser L."/>
            <person name="Chang Y.J."/>
            <person name="Jeffries C.D."/>
            <person name="Rohde M."/>
            <person name="Spring S."/>
            <person name="Goker M."/>
            <person name="Woyke T."/>
            <person name="Bristow J."/>
            <person name="Eisen J.A."/>
            <person name="Markowitz V."/>
            <person name="Hugenholtz P."/>
            <person name="Kyrpides N.C."/>
            <person name="Klenk H.P."/>
            <person name="Lapidus A."/>
        </authorList>
    </citation>
    <scope>NUCLEOTIDE SEQUENCE [LARGE SCALE GENOMIC DNA]</scope>
    <source>
        <strain evidence="3 4">DSM 11002</strain>
    </source>
</reference>
<dbReference type="EMBL" id="ABTR02000001">
    <property type="protein sequence ID" value="EFC91325.1"/>
    <property type="molecule type" value="Genomic_DNA"/>
</dbReference>
<evidence type="ECO:0000313" key="4">
    <source>
        <dbReference type="Proteomes" id="UP000006427"/>
    </source>
</evidence>
<dbReference type="SUPFAM" id="SSF53850">
    <property type="entry name" value="Periplasmic binding protein-like II"/>
    <property type="match status" value="1"/>
</dbReference>
<dbReference type="OrthoDB" id="179400at2"/>
<dbReference type="GO" id="GO:0019808">
    <property type="term" value="F:polyamine binding"/>
    <property type="evidence" value="ECO:0007669"/>
    <property type="project" value="InterPro"/>
</dbReference>
<dbReference type="RefSeq" id="WP_005660668.1">
    <property type="nucleotide sequence ID" value="NZ_ABTR02000001.1"/>
</dbReference>
<dbReference type="GO" id="GO:0015888">
    <property type="term" value="P:thiamine transport"/>
    <property type="evidence" value="ECO:0007669"/>
    <property type="project" value="TreeGrafter"/>
</dbReference>
<sequence>MRKTTILIALSAVLAMASISFAQTDKPLKGQSISIFAAATGIDETFAEFTKDTGIKVNYLEMSSGEVLTRLRASKGKNLADAWFGGGVDSFMVAGQEGFLESYVSPEAEKIPEKYRDPDGFWTGLSMVAVDFIVNKDILREKGLSAPKSWIDLGKPEYKGEVMMSNPTISGTNYSVIFEILEIFGEEKGWEVIRNIDANIPFYTKRGSAPPNKAAMGEVAVGIDPYDVGVKLIAQGHPVISIFPKEGTPGSLAPIAIMKGAKNMEAAKAFVDWCLSKRGQEVQMANTAKVGTRPDAEVPEYLRGLKNAKIILVDPIKSGEKREEILGRWQKEFGEKAE</sequence>
<dbReference type="GO" id="GO:0030975">
    <property type="term" value="F:thiamine binding"/>
    <property type="evidence" value="ECO:0007669"/>
    <property type="project" value="TreeGrafter"/>
</dbReference>
<proteinExistence type="predicted"/>
<dbReference type="InterPro" id="IPR001188">
    <property type="entry name" value="Sperm_putr-bd"/>
</dbReference>